<reference evidence="4" key="1">
    <citation type="journal article" date="2016" name="Nat. Commun.">
        <title>The Gonium pectorale genome demonstrates co-option of cell cycle regulation during the evolution of multicellularity.</title>
        <authorList>
            <person name="Hanschen E.R."/>
            <person name="Marriage T.N."/>
            <person name="Ferris P.J."/>
            <person name="Hamaji T."/>
            <person name="Toyoda A."/>
            <person name="Fujiyama A."/>
            <person name="Neme R."/>
            <person name="Noguchi H."/>
            <person name="Minakuchi Y."/>
            <person name="Suzuki M."/>
            <person name="Kawai-Toyooka H."/>
            <person name="Smith D.R."/>
            <person name="Sparks H."/>
            <person name="Anderson J."/>
            <person name="Bakaric R."/>
            <person name="Luria V."/>
            <person name="Karger A."/>
            <person name="Kirschner M.W."/>
            <person name="Durand P.M."/>
            <person name="Michod R.E."/>
            <person name="Nozaki H."/>
            <person name="Olson B.J."/>
        </authorList>
    </citation>
    <scope>NUCLEOTIDE SEQUENCE [LARGE SCALE GENOMIC DNA]</scope>
    <source>
        <strain evidence="4">NIES-2863</strain>
    </source>
</reference>
<evidence type="ECO:0000256" key="1">
    <source>
        <dbReference type="SAM" id="MobiDB-lite"/>
    </source>
</evidence>
<protein>
    <submittedName>
        <fullName evidence="3">Uncharacterized protein</fullName>
    </submittedName>
</protein>
<accession>A0A150GFM7</accession>
<evidence type="ECO:0000256" key="2">
    <source>
        <dbReference type="SAM" id="Phobius"/>
    </source>
</evidence>
<comment type="caution">
    <text evidence="3">The sequence shown here is derived from an EMBL/GenBank/DDBJ whole genome shotgun (WGS) entry which is preliminary data.</text>
</comment>
<feature type="transmembrane region" description="Helical" evidence="2">
    <location>
        <begin position="52"/>
        <end position="74"/>
    </location>
</feature>
<feature type="compositionally biased region" description="Polar residues" evidence="1">
    <location>
        <begin position="1"/>
        <end position="20"/>
    </location>
</feature>
<dbReference type="AlphaFoldDB" id="A0A150GFM7"/>
<keyword evidence="2" id="KW-1133">Transmembrane helix</keyword>
<dbReference type="EMBL" id="LSYV01000027">
    <property type="protein sequence ID" value="KXZ48639.1"/>
    <property type="molecule type" value="Genomic_DNA"/>
</dbReference>
<keyword evidence="2" id="KW-0472">Membrane</keyword>
<feature type="region of interest" description="Disordered" evidence="1">
    <location>
        <begin position="1"/>
        <end position="28"/>
    </location>
</feature>
<proteinExistence type="predicted"/>
<sequence length="126" mass="13289">MLSTAPTLRVSKCNSGPPQDQRTDTKAKPGALDGALRWASDRWAGLDTQQRVYVVAAGAALVAASPTLLTVMLVPLERIFVGMLLAIEEVLAALLLGSARLVGMAGVLTFAAVGVYLFLLKKQPRA</sequence>
<organism evidence="3 4">
    <name type="scientific">Gonium pectorale</name>
    <name type="common">Green alga</name>
    <dbReference type="NCBI Taxonomy" id="33097"/>
    <lineage>
        <taxon>Eukaryota</taxon>
        <taxon>Viridiplantae</taxon>
        <taxon>Chlorophyta</taxon>
        <taxon>core chlorophytes</taxon>
        <taxon>Chlorophyceae</taxon>
        <taxon>CS clade</taxon>
        <taxon>Chlamydomonadales</taxon>
        <taxon>Volvocaceae</taxon>
        <taxon>Gonium</taxon>
    </lineage>
</organism>
<keyword evidence="4" id="KW-1185">Reference proteome</keyword>
<dbReference type="Proteomes" id="UP000075714">
    <property type="component" value="Unassembled WGS sequence"/>
</dbReference>
<evidence type="ECO:0000313" key="4">
    <source>
        <dbReference type="Proteomes" id="UP000075714"/>
    </source>
</evidence>
<gene>
    <name evidence="3" type="ORF">GPECTOR_26g542</name>
</gene>
<evidence type="ECO:0000313" key="3">
    <source>
        <dbReference type="EMBL" id="KXZ48639.1"/>
    </source>
</evidence>
<name>A0A150GFM7_GONPE</name>
<keyword evidence="2" id="KW-0812">Transmembrane</keyword>
<feature type="transmembrane region" description="Helical" evidence="2">
    <location>
        <begin position="102"/>
        <end position="120"/>
    </location>
</feature>